<dbReference type="AlphaFoldDB" id="A0A8J5SG21"/>
<evidence type="ECO:0000313" key="2">
    <source>
        <dbReference type="Proteomes" id="UP000729402"/>
    </source>
</evidence>
<sequence length="98" mass="10457">MGVAAVERRSGVAFSHGDRVVGSGGGLVSISCGGVRESRYWRRTGVAEVTRCVRQEGPERTMGEAWLGSARGTRDERVGIGLGVGTRYMGGLDRDWSV</sequence>
<organism evidence="1 2">
    <name type="scientific">Zizania palustris</name>
    <name type="common">Northern wild rice</name>
    <dbReference type="NCBI Taxonomy" id="103762"/>
    <lineage>
        <taxon>Eukaryota</taxon>
        <taxon>Viridiplantae</taxon>
        <taxon>Streptophyta</taxon>
        <taxon>Embryophyta</taxon>
        <taxon>Tracheophyta</taxon>
        <taxon>Spermatophyta</taxon>
        <taxon>Magnoliopsida</taxon>
        <taxon>Liliopsida</taxon>
        <taxon>Poales</taxon>
        <taxon>Poaceae</taxon>
        <taxon>BOP clade</taxon>
        <taxon>Oryzoideae</taxon>
        <taxon>Oryzeae</taxon>
        <taxon>Zizaniinae</taxon>
        <taxon>Zizania</taxon>
    </lineage>
</organism>
<keyword evidence="2" id="KW-1185">Reference proteome</keyword>
<name>A0A8J5SG21_ZIZPA</name>
<reference evidence="1" key="1">
    <citation type="journal article" date="2021" name="bioRxiv">
        <title>Whole Genome Assembly and Annotation of Northern Wild Rice, Zizania palustris L., Supports a Whole Genome Duplication in the Zizania Genus.</title>
        <authorList>
            <person name="Haas M."/>
            <person name="Kono T."/>
            <person name="Macchietto M."/>
            <person name="Millas R."/>
            <person name="McGilp L."/>
            <person name="Shao M."/>
            <person name="Duquette J."/>
            <person name="Hirsch C.N."/>
            <person name="Kimball J."/>
        </authorList>
    </citation>
    <scope>NUCLEOTIDE SEQUENCE</scope>
    <source>
        <tissue evidence="1">Fresh leaf tissue</tissue>
    </source>
</reference>
<proteinExistence type="predicted"/>
<dbReference type="EMBL" id="JAAALK010000283">
    <property type="protein sequence ID" value="KAG8071698.1"/>
    <property type="molecule type" value="Genomic_DNA"/>
</dbReference>
<gene>
    <name evidence="1" type="ORF">GUJ93_ZPchr0006g43289</name>
</gene>
<reference evidence="1" key="2">
    <citation type="submission" date="2021-02" db="EMBL/GenBank/DDBJ databases">
        <authorList>
            <person name="Kimball J.A."/>
            <person name="Haas M.W."/>
            <person name="Macchietto M."/>
            <person name="Kono T."/>
            <person name="Duquette J."/>
            <person name="Shao M."/>
        </authorList>
    </citation>
    <scope>NUCLEOTIDE SEQUENCE</scope>
    <source>
        <tissue evidence="1">Fresh leaf tissue</tissue>
    </source>
</reference>
<protein>
    <submittedName>
        <fullName evidence="1">Uncharacterized protein</fullName>
    </submittedName>
</protein>
<accession>A0A8J5SG21</accession>
<evidence type="ECO:0000313" key="1">
    <source>
        <dbReference type="EMBL" id="KAG8071698.1"/>
    </source>
</evidence>
<comment type="caution">
    <text evidence="1">The sequence shown here is derived from an EMBL/GenBank/DDBJ whole genome shotgun (WGS) entry which is preliminary data.</text>
</comment>
<dbReference type="Proteomes" id="UP000729402">
    <property type="component" value="Unassembled WGS sequence"/>
</dbReference>